<dbReference type="AlphaFoldDB" id="A0A0P7A2F6"/>
<comment type="caution">
    <text evidence="1">The sequence shown here is derived from an EMBL/GenBank/DDBJ whole genome shotgun (WGS) entry which is preliminary data.</text>
</comment>
<evidence type="ECO:0000313" key="2">
    <source>
        <dbReference type="Proteomes" id="UP000050280"/>
    </source>
</evidence>
<name>A0A0P7A2F6_9FLAO</name>
<dbReference type="EMBL" id="LDJX01000007">
    <property type="protein sequence ID" value="KPM30656.1"/>
    <property type="molecule type" value="Genomic_DNA"/>
</dbReference>
<organism evidence="1 2">
    <name type="scientific">Croceitalea dokdonensis DOKDO 023</name>
    <dbReference type="NCBI Taxonomy" id="1300341"/>
    <lineage>
        <taxon>Bacteria</taxon>
        <taxon>Pseudomonadati</taxon>
        <taxon>Bacteroidota</taxon>
        <taxon>Flavobacteriia</taxon>
        <taxon>Flavobacteriales</taxon>
        <taxon>Flavobacteriaceae</taxon>
        <taxon>Croceitalea</taxon>
    </lineage>
</organism>
<gene>
    <name evidence="1" type="ORF">I595_3152</name>
</gene>
<accession>A0A0P7A2F6</accession>
<protein>
    <submittedName>
        <fullName evidence="1">Uncharacterized protein</fullName>
    </submittedName>
</protein>
<dbReference type="Proteomes" id="UP000050280">
    <property type="component" value="Unassembled WGS sequence"/>
</dbReference>
<proteinExistence type="predicted"/>
<dbReference type="STRING" id="1300341.I595_3152"/>
<evidence type="ECO:0000313" key="1">
    <source>
        <dbReference type="EMBL" id="KPM30656.1"/>
    </source>
</evidence>
<sequence length="47" mass="5454">MRFFLTTKGTSPYGNQKERFNFLLRVNPVVTLSQLPGKDNETHKSKK</sequence>
<keyword evidence="2" id="KW-1185">Reference proteome</keyword>
<reference evidence="1 2" key="1">
    <citation type="submission" date="2015-09" db="EMBL/GenBank/DDBJ databases">
        <title>Genome sequence of the marine flavobacterium Croceitalea dokdonensis DOKDO 023 that contains proton- and sodium-pumping rhodopsins.</title>
        <authorList>
            <person name="Kwon S.-K."/>
            <person name="Lee H.K."/>
            <person name="Kwak M.-J."/>
            <person name="Kim J.F."/>
        </authorList>
    </citation>
    <scope>NUCLEOTIDE SEQUENCE [LARGE SCALE GENOMIC DNA]</scope>
    <source>
        <strain evidence="1 2">DOKDO 023</strain>
    </source>
</reference>